<sequence>MTPRHVSFLMRSGLTFVALGALTFVGSLVVDSGFVHGAFQGATVALMVGGAYLLGRRLWSSDADPDEDGMWLPSRDGADER</sequence>
<feature type="region of interest" description="Disordered" evidence="1">
    <location>
        <begin position="61"/>
        <end position="81"/>
    </location>
</feature>
<gene>
    <name evidence="3" type="ORF">EEW87_008675</name>
</gene>
<name>A0A5P8FN59_9MICO</name>
<accession>A0A5P8FN59</accession>
<evidence type="ECO:0000256" key="1">
    <source>
        <dbReference type="SAM" id="MobiDB-lite"/>
    </source>
</evidence>
<keyword evidence="2" id="KW-0812">Transmembrane</keyword>
<evidence type="ECO:0000313" key="4">
    <source>
        <dbReference type="Proteomes" id="UP000271708"/>
    </source>
</evidence>
<dbReference type="KEGG" id="jme:EEW87_008675"/>
<protein>
    <submittedName>
        <fullName evidence="3">Uncharacterized protein</fullName>
    </submittedName>
</protein>
<dbReference type="OrthoDB" id="4843585at2"/>
<dbReference type="EMBL" id="CP044548">
    <property type="protein sequence ID" value="QFQ30374.1"/>
    <property type="molecule type" value="Genomic_DNA"/>
</dbReference>
<dbReference type="GeneID" id="59161237"/>
<feature type="transmembrane region" description="Helical" evidence="2">
    <location>
        <begin position="37"/>
        <end position="55"/>
    </location>
</feature>
<dbReference type="AlphaFoldDB" id="A0A5P8FN59"/>
<organism evidence="3 4">
    <name type="scientific">Janibacter melonis</name>
    <dbReference type="NCBI Taxonomy" id="262209"/>
    <lineage>
        <taxon>Bacteria</taxon>
        <taxon>Bacillati</taxon>
        <taxon>Actinomycetota</taxon>
        <taxon>Actinomycetes</taxon>
        <taxon>Micrococcales</taxon>
        <taxon>Intrasporangiaceae</taxon>
        <taxon>Janibacter</taxon>
    </lineage>
</organism>
<reference evidence="3 4" key="1">
    <citation type="submission" date="2019-09" db="EMBL/GenBank/DDBJ databases">
        <title>Complete Genome Sequence of Janibacter melonis M714 with both human health impact and industrial applications.</title>
        <authorList>
            <person name="Jin M."/>
            <person name="Zhao Q.R."/>
        </authorList>
    </citation>
    <scope>NUCLEOTIDE SEQUENCE [LARGE SCALE GENOMIC DNA]</scope>
    <source>
        <strain evidence="3 4">M714</strain>
    </source>
</reference>
<keyword evidence="2" id="KW-0472">Membrane</keyword>
<evidence type="ECO:0000256" key="2">
    <source>
        <dbReference type="SAM" id="Phobius"/>
    </source>
</evidence>
<dbReference type="RefSeq" id="WP_123091950.1">
    <property type="nucleotide sequence ID" value="NZ_CP044548.2"/>
</dbReference>
<dbReference type="Proteomes" id="UP000271708">
    <property type="component" value="Chromosome"/>
</dbReference>
<proteinExistence type="predicted"/>
<evidence type="ECO:0000313" key="3">
    <source>
        <dbReference type="EMBL" id="QFQ30374.1"/>
    </source>
</evidence>
<keyword evidence="2" id="KW-1133">Transmembrane helix</keyword>